<dbReference type="STRING" id="1630135.DAD186_12670"/>
<dbReference type="InterPro" id="IPR011712">
    <property type="entry name" value="Sig_transdc_His_kin_sub3_dim/P"/>
</dbReference>
<dbReference type="GO" id="GO:0000155">
    <property type="term" value="F:phosphorelay sensor kinase activity"/>
    <property type="evidence" value="ECO:0007669"/>
    <property type="project" value="InterPro"/>
</dbReference>
<dbReference type="InterPro" id="IPR050482">
    <property type="entry name" value="Sensor_HK_TwoCompSys"/>
</dbReference>
<feature type="domain" description="Histidine kinase/HSP90-like ATPase" evidence="4">
    <location>
        <begin position="302"/>
        <end position="357"/>
    </location>
</feature>
<dbReference type="Pfam" id="PF02518">
    <property type="entry name" value="HATPase_c"/>
    <property type="match status" value="1"/>
</dbReference>
<name>A0A1B0ZIT2_9MICO</name>
<dbReference type="GO" id="GO:0046983">
    <property type="term" value="F:protein dimerization activity"/>
    <property type="evidence" value="ECO:0007669"/>
    <property type="project" value="InterPro"/>
</dbReference>
<reference evidence="6 7" key="1">
    <citation type="submission" date="2015-06" db="EMBL/GenBank/DDBJ databases">
        <title>Investigation of pathophysiology for high-risk pregnancy and development of treatment modality based on it.</title>
        <authorList>
            <person name="Kim B.-C."/>
            <person name="Lim S."/>
        </authorList>
    </citation>
    <scope>NUCLEOTIDE SEQUENCE [LARGE SCALE GENOMIC DNA]</scope>
    <source>
        <strain evidence="6 7">AD1-86</strain>
    </source>
</reference>
<evidence type="ECO:0000259" key="5">
    <source>
        <dbReference type="Pfam" id="PF07730"/>
    </source>
</evidence>
<dbReference type="GO" id="GO:0016020">
    <property type="term" value="C:membrane"/>
    <property type="evidence" value="ECO:0007669"/>
    <property type="project" value="InterPro"/>
</dbReference>
<protein>
    <submittedName>
        <fullName evidence="6">Histidine kinase</fullName>
        <ecNumber evidence="6">2.7.13.3</ecNumber>
    </submittedName>
</protein>
<dbReference type="EC" id="2.7.13.3" evidence="6"/>
<dbReference type="Gene3D" id="1.20.5.1930">
    <property type="match status" value="1"/>
</dbReference>
<evidence type="ECO:0000313" key="6">
    <source>
        <dbReference type="EMBL" id="ANP27817.1"/>
    </source>
</evidence>
<dbReference type="InterPro" id="IPR036890">
    <property type="entry name" value="HATPase_C_sf"/>
</dbReference>
<dbReference type="EMBL" id="CP012117">
    <property type="protein sequence ID" value="ANP27817.1"/>
    <property type="molecule type" value="Genomic_DNA"/>
</dbReference>
<dbReference type="KEGG" id="dva:DAD186_12670"/>
<dbReference type="PANTHER" id="PTHR24421">
    <property type="entry name" value="NITRATE/NITRITE SENSOR PROTEIN NARX-RELATED"/>
    <property type="match status" value="1"/>
</dbReference>
<feature type="domain" description="Signal transduction histidine kinase subgroup 3 dimerisation and phosphoacceptor" evidence="5">
    <location>
        <begin position="186"/>
        <end position="256"/>
    </location>
</feature>
<evidence type="ECO:0000256" key="1">
    <source>
        <dbReference type="ARBA" id="ARBA00022679"/>
    </source>
</evidence>
<dbReference type="InterPro" id="IPR003594">
    <property type="entry name" value="HATPase_dom"/>
</dbReference>
<proteinExistence type="predicted"/>
<dbReference type="Gene3D" id="3.30.565.10">
    <property type="entry name" value="Histidine kinase-like ATPase, C-terminal domain"/>
    <property type="match status" value="1"/>
</dbReference>
<dbReference type="SUPFAM" id="SSF55874">
    <property type="entry name" value="ATPase domain of HSP90 chaperone/DNA topoisomerase II/histidine kinase"/>
    <property type="match status" value="1"/>
</dbReference>
<dbReference type="AlphaFoldDB" id="A0A1B0ZIT2"/>
<evidence type="ECO:0000259" key="4">
    <source>
        <dbReference type="Pfam" id="PF02518"/>
    </source>
</evidence>
<sequence>MSKATRISELTAAVLNAEDPDDLLDLLADTAFDILAPDSLLVLLPLDDSTWVCELVRGRFAQELLGTSVSHASGSSKAARLPFVLDYDSPDDLKKLTLNDLTHALAGEQFGGGEVADSTVEACPIDAGAARRGLLIAARLTKEGSDAPLAFTETESVSAASLATLFSFALNGATGRSAIEDDLNNERNRIARDLHDLAIQELFGVGMQLETVMAQASRFPEYSDEGPVATSLKDSVAGIERSIAEIRGIVQSLRNETIEVTLSQRLRHECGLAIAGLGFVPSLQLNAPITEIDAIEGELKEDVVAVVKECLANVARHAHASAVSVNITLFKEGVDTVIQVNVSDNGRGIDPSITRRSGLANMGSRARRHLGWVDFYNLDPGTMVSWRATVGAS</sequence>
<evidence type="ECO:0000256" key="2">
    <source>
        <dbReference type="ARBA" id="ARBA00022777"/>
    </source>
</evidence>
<dbReference type="RefSeq" id="WP_065247949.1">
    <property type="nucleotide sequence ID" value="NZ_CP012117.1"/>
</dbReference>
<keyword evidence="1 6" id="KW-0808">Transferase</keyword>
<organism evidence="6 7">
    <name type="scientific">Dermabacter vaginalis</name>
    <dbReference type="NCBI Taxonomy" id="1630135"/>
    <lineage>
        <taxon>Bacteria</taxon>
        <taxon>Bacillati</taxon>
        <taxon>Actinomycetota</taxon>
        <taxon>Actinomycetes</taxon>
        <taxon>Micrococcales</taxon>
        <taxon>Dermabacteraceae</taxon>
        <taxon>Dermabacter</taxon>
    </lineage>
</organism>
<dbReference type="PATRIC" id="fig|1630135.4.peg.1268"/>
<accession>A0A1B0ZIT2</accession>
<gene>
    <name evidence="6" type="ORF">DAD186_12670</name>
</gene>
<keyword evidence="2 6" id="KW-0418">Kinase</keyword>
<keyword evidence="3" id="KW-0902">Two-component regulatory system</keyword>
<dbReference type="Proteomes" id="UP000092596">
    <property type="component" value="Chromosome"/>
</dbReference>
<dbReference type="Pfam" id="PF07730">
    <property type="entry name" value="HisKA_3"/>
    <property type="match status" value="1"/>
</dbReference>
<dbReference type="PANTHER" id="PTHR24421:SF56">
    <property type="entry name" value="OXYGEN SENSOR HISTIDINE KINASE RESPONSE REGULATOR DOST"/>
    <property type="match status" value="1"/>
</dbReference>
<evidence type="ECO:0000256" key="3">
    <source>
        <dbReference type="ARBA" id="ARBA00023012"/>
    </source>
</evidence>
<evidence type="ECO:0000313" key="7">
    <source>
        <dbReference type="Proteomes" id="UP000092596"/>
    </source>
</evidence>